<protein>
    <submittedName>
        <fullName evidence="1">Uncharacterized protein</fullName>
    </submittedName>
</protein>
<organism evidence="1 2">
    <name type="scientific">Vigna unguiculata</name>
    <name type="common">Cowpea</name>
    <dbReference type="NCBI Taxonomy" id="3917"/>
    <lineage>
        <taxon>Eukaryota</taxon>
        <taxon>Viridiplantae</taxon>
        <taxon>Streptophyta</taxon>
        <taxon>Embryophyta</taxon>
        <taxon>Tracheophyta</taxon>
        <taxon>Spermatophyta</taxon>
        <taxon>Magnoliopsida</taxon>
        <taxon>eudicotyledons</taxon>
        <taxon>Gunneridae</taxon>
        <taxon>Pentapetalae</taxon>
        <taxon>rosids</taxon>
        <taxon>fabids</taxon>
        <taxon>Fabales</taxon>
        <taxon>Fabaceae</taxon>
        <taxon>Papilionoideae</taxon>
        <taxon>50 kb inversion clade</taxon>
        <taxon>NPAAA clade</taxon>
        <taxon>indigoferoid/millettioid clade</taxon>
        <taxon>Phaseoleae</taxon>
        <taxon>Vigna</taxon>
    </lineage>
</organism>
<reference evidence="1 2" key="1">
    <citation type="submission" date="2019-04" db="EMBL/GenBank/DDBJ databases">
        <title>An improved genome assembly and genetic linkage map for asparagus bean, Vigna unguiculata ssp. sesquipedialis.</title>
        <authorList>
            <person name="Xia Q."/>
            <person name="Zhang R."/>
            <person name="Dong Y."/>
        </authorList>
    </citation>
    <scope>NUCLEOTIDE SEQUENCE [LARGE SCALE GENOMIC DNA]</scope>
    <source>
        <tissue evidence="1">Leaf</tissue>
    </source>
</reference>
<dbReference type="EMBL" id="CP039347">
    <property type="protein sequence ID" value="QCD86469.1"/>
    <property type="molecule type" value="Genomic_DNA"/>
</dbReference>
<keyword evidence="2" id="KW-1185">Reference proteome</keyword>
<gene>
    <name evidence="1" type="ORF">DEO72_LG3g992</name>
</gene>
<sequence length="139" mass="16067">MSGIRSTQLWQSEPARSLRHWYASVSPFCVVATKPFYVDSTTGRIRSAVNTKEKWLVTKAKAKTLFNTNVGGCRVVEMLWKGGDLETSRCCWVTIGVRKKLRRSSVKTLSSEDLCDLWWRGVLETATCWLRVWMIEWIF</sequence>
<accession>A0A4D6LCZ5</accession>
<evidence type="ECO:0000313" key="1">
    <source>
        <dbReference type="EMBL" id="QCD86469.1"/>
    </source>
</evidence>
<evidence type="ECO:0000313" key="2">
    <source>
        <dbReference type="Proteomes" id="UP000501690"/>
    </source>
</evidence>
<proteinExistence type="predicted"/>
<dbReference type="Proteomes" id="UP000501690">
    <property type="component" value="Linkage Group LG3"/>
</dbReference>
<dbReference type="AlphaFoldDB" id="A0A4D6LCZ5"/>
<name>A0A4D6LCZ5_VIGUN</name>